<evidence type="ECO:0000259" key="9">
    <source>
        <dbReference type="PROSITE" id="PS51194"/>
    </source>
</evidence>
<dbReference type="EMBL" id="CP002546">
    <property type="protein sequence ID" value="ADY57989.1"/>
    <property type="molecule type" value="Genomic_DNA"/>
</dbReference>
<evidence type="ECO:0000256" key="7">
    <source>
        <dbReference type="RuleBase" id="RU000492"/>
    </source>
</evidence>
<dbReference type="InterPro" id="IPR011545">
    <property type="entry name" value="DEAD/DEAH_box_helicase_dom"/>
</dbReference>
<gene>
    <name evidence="11" type="ordered locus">Plabr_0361</name>
</gene>
<dbReference type="KEGG" id="pbs:Plabr_0361"/>
<dbReference type="PROSITE" id="PS51192">
    <property type="entry name" value="HELICASE_ATP_BIND_1"/>
    <property type="match status" value="1"/>
</dbReference>
<dbReference type="InterPro" id="IPR014001">
    <property type="entry name" value="Helicase_ATP-bd"/>
</dbReference>
<evidence type="ECO:0000256" key="3">
    <source>
        <dbReference type="ARBA" id="ARBA00022806"/>
    </source>
</evidence>
<organism evidence="11 12">
    <name type="scientific">Rubinisphaera brasiliensis (strain ATCC 49424 / DSM 5305 / JCM 21570 / IAM 15109 / NBRC 103401 / IFAM 1448)</name>
    <name type="common">Planctomyces brasiliensis</name>
    <dbReference type="NCBI Taxonomy" id="756272"/>
    <lineage>
        <taxon>Bacteria</taxon>
        <taxon>Pseudomonadati</taxon>
        <taxon>Planctomycetota</taxon>
        <taxon>Planctomycetia</taxon>
        <taxon>Planctomycetales</taxon>
        <taxon>Planctomycetaceae</taxon>
        <taxon>Rubinisphaera</taxon>
    </lineage>
</organism>
<dbReference type="PANTHER" id="PTHR47959">
    <property type="entry name" value="ATP-DEPENDENT RNA HELICASE RHLE-RELATED"/>
    <property type="match status" value="1"/>
</dbReference>
<dbReference type="InterPro" id="IPR050079">
    <property type="entry name" value="DEAD_box_RNA_helicase"/>
</dbReference>
<dbReference type="InterPro" id="IPR001650">
    <property type="entry name" value="Helicase_C-like"/>
</dbReference>
<feature type="domain" description="DEAD-box RNA helicase Q" evidence="10">
    <location>
        <begin position="17"/>
        <end position="45"/>
    </location>
</feature>
<evidence type="ECO:0000256" key="5">
    <source>
        <dbReference type="ARBA" id="ARBA00038437"/>
    </source>
</evidence>
<dbReference type="STRING" id="756272.Plabr_0361"/>
<keyword evidence="2 7" id="KW-0378">Hydrolase</keyword>
<dbReference type="Gene3D" id="3.40.50.300">
    <property type="entry name" value="P-loop containing nucleotide triphosphate hydrolases"/>
    <property type="match status" value="2"/>
</dbReference>
<keyword evidence="4 7" id="KW-0067">ATP-binding</keyword>
<dbReference type="InterPro" id="IPR014014">
    <property type="entry name" value="RNA_helicase_DEAD_Q_motif"/>
</dbReference>
<dbReference type="CDD" id="cd00268">
    <property type="entry name" value="DEADc"/>
    <property type="match status" value="1"/>
</dbReference>
<dbReference type="PROSITE" id="PS00039">
    <property type="entry name" value="DEAD_ATP_HELICASE"/>
    <property type="match status" value="1"/>
</dbReference>
<name>F0SQL4_RUBBR</name>
<evidence type="ECO:0000256" key="6">
    <source>
        <dbReference type="PROSITE-ProRule" id="PRU00552"/>
    </source>
</evidence>
<dbReference type="GO" id="GO:0003676">
    <property type="term" value="F:nucleic acid binding"/>
    <property type="evidence" value="ECO:0007669"/>
    <property type="project" value="InterPro"/>
</dbReference>
<dbReference type="Pfam" id="PF00270">
    <property type="entry name" value="DEAD"/>
    <property type="match status" value="1"/>
</dbReference>
<dbReference type="OrthoDB" id="9805696at2"/>
<evidence type="ECO:0000256" key="1">
    <source>
        <dbReference type="ARBA" id="ARBA00022741"/>
    </source>
</evidence>
<comment type="similarity">
    <text evidence="5 7">Belongs to the DEAD box helicase family.</text>
</comment>
<dbReference type="eggNOG" id="COG0513">
    <property type="taxonomic scope" value="Bacteria"/>
</dbReference>
<reference evidence="12" key="1">
    <citation type="submission" date="2011-02" db="EMBL/GenBank/DDBJ databases">
        <title>The complete genome of Planctomyces brasiliensis DSM 5305.</title>
        <authorList>
            <person name="Lucas S."/>
            <person name="Copeland A."/>
            <person name="Lapidus A."/>
            <person name="Bruce D."/>
            <person name="Goodwin L."/>
            <person name="Pitluck S."/>
            <person name="Kyrpides N."/>
            <person name="Mavromatis K."/>
            <person name="Pagani I."/>
            <person name="Ivanova N."/>
            <person name="Ovchinnikova G."/>
            <person name="Lu M."/>
            <person name="Detter J.C."/>
            <person name="Han C."/>
            <person name="Land M."/>
            <person name="Hauser L."/>
            <person name="Markowitz V."/>
            <person name="Cheng J.-F."/>
            <person name="Hugenholtz P."/>
            <person name="Woyke T."/>
            <person name="Wu D."/>
            <person name="Tindall B."/>
            <person name="Pomrenke H.G."/>
            <person name="Brambilla E."/>
            <person name="Klenk H.-P."/>
            <person name="Eisen J.A."/>
        </authorList>
    </citation>
    <scope>NUCLEOTIDE SEQUENCE [LARGE SCALE GENOMIC DNA]</scope>
    <source>
        <strain evidence="12">ATCC 49424 / DSM 5305 / JCM 21570 / NBRC 103401 / IFAM 1448</strain>
    </source>
</reference>
<keyword evidence="3 7" id="KW-0347">Helicase</keyword>
<accession>F0SQL4</accession>
<dbReference type="Pfam" id="PF00271">
    <property type="entry name" value="Helicase_C"/>
    <property type="match status" value="1"/>
</dbReference>
<dbReference type="InterPro" id="IPR000629">
    <property type="entry name" value="RNA-helicase_DEAD-box_CS"/>
</dbReference>
<evidence type="ECO:0000313" key="12">
    <source>
        <dbReference type="Proteomes" id="UP000006860"/>
    </source>
</evidence>
<evidence type="ECO:0000313" key="11">
    <source>
        <dbReference type="EMBL" id="ADY57989.1"/>
    </source>
</evidence>
<evidence type="ECO:0000259" key="10">
    <source>
        <dbReference type="PROSITE" id="PS51195"/>
    </source>
</evidence>
<dbReference type="GO" id="GO:0005829">
    <property type="term" value="C:cytosol"/>
    <property type="evidence" value="ECO:0007669"/>
    <property type="project" value="TreeGrafter"/>
</dbReference>
<protein>
    <submittedName>
        <fullName evidence="11">DEAD/DEAH box helicase domain protein</fullName>
    </submittedName>
</protein>
<dbReference type="PROSITE" id="PS51195">
    <property type="entry name" value="Q_MOTIF"/>
    <property type="match status" value="1"/>
</dbReference>
<evidence type="ECO:0000259" key="8">
    <source>
        <dbReference type="PROSITE" id="PS51192"/>
    </source>
</evidence>
<dbReference type="RefSeq" id="WP_013626733.1">
    <property type="nucleotide sequence ID" value="NC_015174.1"/>
</dbReference>
<dbReference type="SMART" id="SM00487">
    <property type="entry name" value="DEXDc"/>
    <property type="match status" value="1"/>
</dbReference>
<feature type="domain" description="Helicase ATP-binding" evidence="8">
    <location>
        <begin position="48"/>
        <end position="218"/>
    </location>
</feature>
<dbReference type="CDD" id="cd18787">
    <property type="entry name" value="SF2_C_DEAD"/>
    <property type="match status" value="1"/>
</dbReference>
<dbReference type="GO" id="GO:0016787">
    <property type="term" value="F:hydrolase activity"/>
    <property type="evidence" value="ECO:0007669"/>
    <property type="project" value="UniProtKB-KW"/>
</dbReference>
<sequence length="399" mass="45196">MRLPFLGGNTLFESTKVTFADLGLSPETVEHLKSVGYEHPSPIQRDFIPPALKGVDCLGQSQTGTGKTAAFMMPVLELLKEQQEEPQALVLCPTRELSEQVAVEAQKISRFSKLEIAVVVGGRPLKAQMQKIERGVDVVVGTPGRVIDLFKRKSLSLKNIRLAVLDEADRMLDIGFRPDMEFILKQCPKERQTLLLSATLPSEVERLANRFMKDPVRIDIEPQNVTADRVEQFYCTVDEHRKLQLLIKLLVQEKPKQAIVFCRTKRKADQLYNKFQTRLDGVETLHGDLPQSKRDRVMKQFRAGKVRMLIATDIVGRGIDVGGISHIINYDIPEHSDDYVHRIGRAGRLSSEFSGRAFTFVTQGQGNELTKIELLVNKLIPEYKLDGLETHTPRERRYI</sequence>
<feature type="domain" description="Helicase C-terminal" evidence="9">
    <location>
        <begin position="242"/>
        <end position="399"/>
    </location>
</feature>
<dbReference type="Proteomes" id="UP000006860">
    <property type="component" value="Chromosome"/>
</dbReference>
<dbReference type="InterPro" id="IPR027417">
    <property type="entry name" value="P-loop_NTPase"/>
</dbReference>
<dbReference type="GO" id="GO:0005524">
    <property type="term" value="F:ATP binding"/>
    <property type="evidence" value="ECO:0007669"/>
    <property type="project" value="UniProtKB-KW"/>
</dbReference>
<dbReference type="InterPro" id="IPR044742">
    <property type="entry name" value="DEAD/DEAH_RhlB"/>
</dbReference>
<dbReference type="SUPFAM" id="SSF52540">
    <property type="entry name" value="P-loop containing nucleoside triphosphate hydrolases"/>
    <property type="match status" value="1"/>
</dbReference>
<dbReference type="HOGENOM" id="CLU_003041_1_3_0"/>
<evidence type="ECO:0000256" key="4">
    <source>
        <dbReference type="ARBA" id="ARBA00022840"/>
    </source>
</evidence>
<keyword evidence="1 7" id="KW-0547">Nucleotide-binding</keyword>
<dbReference type="PROSITE" id="PS51194">
    <property type="entry name" value="HELICASE_CTER"/>
    <property type="match status" value="1"/>
</dbReference>
<keyword evidence="12" id="KW-1185">Reference proteome</keyword>
<dbReference type="SMART" id="SM00490">
    <property type="entry name" value="HELICc"/>
    <property type="match status" value="1"/>
</dbReference>
<feature type="short sequence motif" description="Q motif" evidence="6">
    <location>
        <begin position="17"/>
        <end position="45"/>
    </location>
</feature>
<dbReference type="AlphaFoldDB" id="F0SQL4"/>
<proteinExistence type="inferred from homology"/>
<evidence type="ECO:0000256" key="2">
    <source>
        <dbReference type="ARBA" id="ARBA00022801"/>
    </source>
</evidence>
<dbReference type="GO" id="GO:0003724">
    <property type="term" value="F:RNA helicase activity"/>
    <property type="evidence" value="ECO:0007669"/>
    <property type="project" value="InterPro"/>
</dbReference>
<dbReference type="PANTHER" id="PTHR47959:SF1">
    <property type="entry name" value="ATP-DEPENDENT RNA HELICASE DBPA"/>
    <property type="match status" value="1"/>
</dbReference>